<dbReference type="EMBL" id="VPFL01000016">
    <property type="protein sequence ID" value="TXF11199.1"/>
    <property type="molecule type" value="Genomic_DNA"/>
</dbReference>
<dbReference type="Pfam" id="PF06586">
    <property type="entry name" value="TraK_N"/>
    <property type="match status" value="1"/>
</dbReference>
<feature type="chain" id="PRO_5022813321" evidence="1">
    <location>
        <begin position="27"/>
        <end position="232"/>
    </location>
</feature>
<proteinExistence type="predicted"/>
<accession>A0A5C7ETE4</accession>
<dbReference type="AlphaFoldDB" id="A0A5C7ETE4"/>
<protein>
    <submittedName>
        <fullName evidence="4">Type-F conjugative transfer system secretin TraK</fullName>
    </submittedName>
</protein>
<name>A0A5C7ETE4_9PROT</name>
<reference evidence="4 5" key="1">
    <citation type="submission" date="2019-08" db="EMBL/GenBank/DDBJ databases">
        <title>Pelomicrobium methylotrophicum gen. nov., sp. nov. a moderately thermophilic, facultatively anaerobic, lithoautotrophic and methylotrophic bacterium isolated from a terrestrial mud volcano.</title>
        <authorList>
            <person name="Slobodkina G.B."/>
            <person name="Merkel A.Y."/>
            <person name="Slobodkin A.I."/>
        </authorList>
    </citation>
    <scope>NUCLEOTIDE SEQUENCE [LARGE SCALE GENOMIC DNA]</scope>
    <source>
        <strain evidence="4 5">SM250</strain>
    </source>
</reference>
<dbReference type="OrthoDB" id="8700053at2"/>
<dbReference type="InterPro" id="IPR055397">
    <property type="entry name" value="TraK_C"/>
</dbReference>
<dbReference type="InterPro" id="IPR010563">
    <property type="entry name" value="TraK_N"/>
</dbReference>
<feature type="domain" description="TraK N-terminal" evidence="2">
    <location>
        <begin position="33"/>
        <end position="124"/>
    </location>
</feature>
<evidence type="ECO:0000259" key="3">
    <source>
        <dbReference type="Pfam" id="PF23536"/>
    </source>
</evidence>
<dbReference type="InParanoid" id="A0A5C7ETE4"/>
<evidence type="ECO:0000313" key="4">
    <source>
        <dbReference type="EMBL" id="TXF11199.1"/>
    </source>
</evidence>
<feature type="signal peptide" evidence="1">
    <location>
        <begin position="1"/>
        <end position="26"/>
    </location>
</feature>
<feature type="domain" description="TraK C-terminal" evidence="3">
    <location>
        <begin position="163"/>
        <end position="228"/>
    </location>
</feature>
<gene>
    <name evidence="4" type="ORF">FR698_11860</name>
</gene>
<keyword evidence="1" id="KW-0732">Signal</keyword>
<evidence type="ECO:0000313" key="5">
    <source>
        <dbReference type="Proteomes" id="UP000321201"/>
    </source>
</evidence>
<evidence type="ECO:0000259" key="2">
    <source>
        <dbReference type="Pfam" id="PF06586"/>
    </source>
</evidence>
<keyword evidence="5" id="KW-1185">Reference proteome</keyword>
<evidence type="ECO:0000256" key="1">
    <source>
        <dbReference type="SAM" id="SignalP"/>
    </source>
</evidence>
<organism evidence="4 5">
    <name type="scientific">Pelomicrobium methylotrophicum</name>
    <dbReference type="NCBI Taxonomy" id="2602750"/>
    <lineage>
        <taxon>Bacteria</taxon>
        <taxon>Pseudomonadati</taxon>
        <taxon>Pseudomonadota</taxon>
        <taxon>Hydrogenophilia</taxon>
        <taxon>Hydrogenophilia incertae sedis</taxon>
        <taxon>Pelomicrobium</taxon>
    </lineage>
</organism>
<dbReference type="Pfam" id="PF23536">
    <property type="entry name" value="TraK_C"/>
    <property type="match status" value="1"/>
</dbReference>
<comment type="caution">
    <text evidence="4">The sequence shown here is derived from an EMBL/GenBank/DDBJ whole genome shotgun (WGS) entry which is preliminary data.</text>
</comment>
<dbReference type="Proteomes" id="UP000321201">
    <property type="component" value="Unassembled WGS sequence"/>
</dbReference>
<sequence>MSLNSRKQAIKILLATLLLGSLESGAVQVLQGRPDETLSAMVSRGEPTMIRVEGRKIRRIFGAEGEFTVSADRETGVAFIRPAADKEVFSAFVADDTGRTWKLLLSVSDVPAETIVLRDRSAHAKGDRNARDESRNREIKRLILALESGGEDQGVREVNEIVPLWKEAMFVLVKVVDGPLRGEKYMLTNVSDKPMVIDERELYRRGVVAVSVERPELKPAETTAVYVVVSEN</sequence>